<sequence>MNTQEVANKLVQLCREGKNEEAINELYHDRIVSREPQGSHMELTEGKKAVLGKTQEWLNSVEEIHSSTISDPIVGDNFFSCIMDIDATYKQHGRMPMSEVCVYEVNDGKIVSDQFFYKTS</sequence>
<feature type="domain" description="SnoaL-like" evidence="1">
    <location>
        <begin position="1"/>
        <end position="117"/>
    </location>
</feature>
<accession>A0A1G9NNZ7</accession>
<dbReference type="OrthoDB" id="336094at2"/>
<reference evidence="3" key="1">
    <citation type="submission" date="2016-10" db="EMBL/GenBank/DDBJ databases">
        <authorList>
            <person name="Varghese N."/>
            <person name="Submissions S."/>
        </authorList>
    </citation>
    <scope>NUCLEOTIDE SEQUENCE [LARGE SCALE GENOMIC DNA]</scope>
    <source>
        <strain evidence="3">DSM 19110</strain>
    </source>
</reference>
<evidence type="ECO:0000259" key="1">
    <source>
        <dbReference type="Pfam" id="PF20409"/>
    </source>
</evidence>
<dbReference type="Pfam" id="PF20409">
    <property type="entry name" value="SnoaL_5"/>
    <property type="match status" value="1"/>
</dbReference>
<dbReference type="RefSeq" id="WP_074605269.1">
    <property type="nucleotide sequence ID" value="NZ_FNGY01000002.1"/>
</dbReference>
<dbReference type="Gene3D" id="3.10.450.50">
    <property type="match status" value="1"/>
</dbReference>
<dbReference type="InterPro" id="IPR046860">
    <property type="entry name" value="SnoaL_5"/>
</dbReference>
<keyword evidence="3" id="KW-1185">Reference proteome</keyword>
<dbReference type="SUPFAM" id="SSF54427">
    <property type="entry name" value="NTF2-like"/>
    <property type="match status" value="1"/>
</dbReference>
<evidence type="ECO:0000313" key="3">
    <source>
        <dbReference type="Proteomes" id="UP000183200"/>
    </source>
</evidence>
<organism evidence="2 3">
    <name type="scientific">Pedobacter steynii</name>
    <dbReference type="NCBI Taxonomy" id="430522"/>
    <lineage>
        <taxon>Bacteria</taxon>
        <taxon>Pseudomonadati</taxon>
        <taxon>Bacteroidota</taxon>
        <taxon>Sphingobacteriia</taxon>
        <taxon>Sphingobacteriales</taxon>
        <taxon>Sphingobacteriaceae</taxon>
        <taxon>Pedobacter</taxon>
    </lineage>
</organism>
<name>A0A1G9NNZ7_9SPHI</name>
<dbReference type="AlphaFoldDB" id="A0A1G9NNZ7"/>
<evidence type="ECO:0000313" key="2">
    <source>
        <dbReference type="EMBL" id="SDL88119.1"/>
    </source>
</evidence>
<dbReference type="EMBL" id="FNGY01000002">
    <property type="protein sequence ID" value="SDL88119.1"/>
    <property type="molecule type" value="Genomic_DNA"/>
</dbReference>
<proteinExistence type="predicted"/>
<dbReference type="Proteomes" id="UP000183200">
    <property type="component" value="Unassembled WGS sequence"/>
</dbReference>
<dbReference type="InterPro" id="IPR032710">
    <property type="entry name" value="NTF2-like_dom_sf"/>
</dbReference>
<gene>
    <name evidence="2" type="ORF">SAMN05421820_102391</name>
</gene>
<protein>
    <recommendedName>
        <fullName evidence="1">SnoaL-like domain-containing protein</fullName>
    </recommendedName>
</protein>
<dbReference type="STRING" id="430522.BFS30_17300"/>